<feature type="non-terminal residue" evidence="1">
    <location>
        <position position="61"/>
    </location>
</feature>
<protein>
    <submittedName>
        <fullName evidence="1">Uncharacterized protein</fullName>
    </submittedName>
</protein>
<accession>X0Z2N0</accession>
<organism evidence="1">
    <name type="scientific">marine sediment metagenome</name>
    <dbReference type="NCBI Taxonomy" id="412755"/>
    <lineage>
        <taxon>unclassified sequences</taxon>
        <taxon>metagenomes</taxon>
        <taxon>ecological metagenomes</taxon>
    </lineage>
</organism>
<reference evidence="1" key="1">
    <citation type="journal article" date="2014" name="Front. Microbiol.">
        <title>High frequency of phylogenetically diverse reductive dehalogenase-homologous genes in deep subseafloor sedimentary metagenomes.</title>
        <authorList>
            <person name="Kawai M."/>
            <person name="Futagami T."/>
            <person name="Toyoda A."/>
            <person name="Takaki Y."/>
            <person name="Nishi S."/>
            <person name="Hori S."/>
            <person name="Arai W."/>
            <person name="Tsubouchi T."/>
            <person name="Morono Y."/>
            <person name="Uchiyama I."/>
            <person name="Ito T."/>
            <person name="Fujiyama A."/>
            <person name="Inagaki F."/>
            <person name="Takami H."/>
        </authorList>
    </citation>
    <scope>NUCLEOTIDE SEQUENCE</scope>
    <source>
        <strain evidence="1">Expedition CK06-06</strain>
    </source>
</reference>
<evidence type="ECO:0000313" key="1">
    <source>
        <dbReference type="EMBL" id="GAG52777.1"/>
    </source>
</evidence>
<proteinExistence type="predicted"/>
<gene>
    <name evidence="1" type="ORF">S01H1_77794</name>
</gene>
<dbReference type="EMBL" id="BARS01052312">
    <property type="protein sequence ID" value="GAG52777.1"/>
    <property type="molecule type" value="Genomic_DNA"/>
</dbReference>
<comment type="caution">
    <text evidence="1">The sequence shown here is derived from an EMBL/GenBank/DDBJ whole genome shotgun (WGS) entry which is preliminary data.</text>
</comment>
<dbReference type="AlphaFoldDB" id="X0Z2N0"/>
<name>X0Z2N0_9ZZZZ</name>
<sequence>MTRNNNRITPAERTILRDLARRVAEVACLPVQEQRRRQWKRHNSLQSERQMIWLSPEGSWR</sequence>